<organism evidence="2 3">
    <name type="scientific">Mucilaginibacter pallidiroseus</name>
    <dbReference type="NCBI Taxonomy" id="2599295"/>
    <lineage>
        <taxon>Bacteria</taxon>
        <taxon>Pseudomonadati</taxon>
        <taxon>Bacteroidota</taxon>
        <taxon>Sphingobacteriia</taxon>
        <taxon>Sphingobacteriales</taxon>
        <taxon>Sphingobacteriaceae</taxon>
        <taxon>Mucilaginibacter</taxon>
    </lineage>
</organism>
<reference evidence="2 3" key="1">
    <citation type="submission" date="2019-07" db="EMBL/GenBank/DDBJ databases">
        <authorList>
            <person name="Kim J."/>
        </authorList>
    </citation>
    <scope>NUCLEOTIDE SEQUENCE [LARGE SCALE GENOMIC DNA]</scope>
    <source>
        <strain evidence="3">dk17</strain>
    </source>
</reference>
<keyword evidence="1" id="KW-0732">Signal</keyword>
<dbReference type="OrthoDB" id="792415at2"/>
<comment type="caution">
    <text evidence="2">The sequence shown here is derived from an EMBL/GenBank/DDBJ whole genome shotgun (WGS) entry which is preliminary data.</text>
</comment>
<accession>A0A563U833</accession>
<evidence type="ECO:0000313" key="2">
    <source>
        <dbReference type="EMBL" id="TWR27541.1"/>
    </source>
</evidence>
<feature type="signal peptide" evidence="1">
    <location>
        <begin position="1"/>
        <end position="19"/>
    </location>
</feature>
<evidence type="ECO:0000313" key="3">
    <source>
        <dbReference type="Proteomes" id="UP000320042"/>
    </source>
</evidence>
<dbReference type="Proteomes" id="UP000320042">
    <property type="component" value="Unassembled WGS sequence"/>
</dbReference>
<protein>
    <submittedName>
        <fullName evidence="2">Uncharacterized protein</fullName>
    </submittedName>
</protein>
<dbReference type="AlphaFoldDB" id="A0A563U833"/>
<keyword evidence="3" id="KW-1185">Reference proteome</keyword>
<dbReference type="EMBL" id="VOEJ01000006">
    <property type="protein sequence ID" value="TWR27541.1"/>
    <property type="molecule type" value="Genomic_DNA"/>
</dbReference>
<feature type="chain" id="PRO_5022225275" evidence="1">
    <location>
        <begin position="20"/>
        <end position="202"/>
    </location>
</feature>
<evidence type="ECO:0000256" key="1">
    <source>
        <dbReference type="SAM" id="SignalP"/>
    </source>
</evidence>
<name>A0A563U833_9SPHI</name>
<proteinExistence type="predicted"/>
<dbReference type="RefSeq" id="WP_146382507.1">
    <property type="nucleotide sequence ID" value="NZ_VOEJ01000006.1"/>
</dbReference>
<gene>
    <name evidence="2" type="ORF">FPZ43_13795</name>
</gene>
<sequence length="202" mass="22677">MKKPLLLLLFVFATYPLFAQRTVGPVEQKLTDNLCACLNKLDMGKIANKQEAEQAFMDCFMGQMDLAEDLAKERGIELTDKAEMHKVGVDVGKNLLNQKCESFLKLAVKMAAKDNAGEAWSISRGVFKRVDKSGYTYLVISEGGSEKTYLWLRQFPGSEAFMGAATKLVGKKVKITWLNMEVYLPSAKGYYQLKEIKQVDIL</sequence>